<keyword evidence="2" id="KW-0547">Nucleotide-binding</keyword>
<dbReference type="PANTHER" id="PTHR43527:SF2">
    <property type="entry name" value="4-DIPHOSPHOCYTIDYL-2-C-METHYL-D-ERYTHRITOL KINASE, CHLOROPLASTIC"/>
    <property type="match status" value="1"/>
</dbReference>
<dbReference type="Pfam" id="PF00288">
    <property type="entry name" value="GHMP_kinases_N"/>
    <property type="match status" value="1"/>
</dbReference>
<evidence type="ECO:0000313" key="6">
    <source>
        <dbReference type="EMBL" id="GBE60822.1"/>
    </source>
</evidence>
<dbReference type="VEuPathDB" id="PiroplasmaDB:BOVATA_023150"/>
<dbReference type="InterPro" id="IPR036554">
    <property type="entry name" value="GHMP_kinase_C_sf"/>
</dbReference>
<gene>
    <name evidence="6" type="ORF">BOVATA_023150</name>
</gene>
<evidence type="ECO:0000256" key="2">
    <source>
        <dbReference type="ARBA" id="ARBA00022741"/>
    </source>
</evidence>
<dbReference type="Gene3D" id="3.30.230.10">
    <property type="match status" value="1"/>
</dbReference>
<dbReference type="InterPro" id="IPR020568">
    <property type="entry name" value="Ribosomal_Su5_D2-typ_SF"/>
</dbReference>
<comment type="caution">
    <text evidence="6">The sequence shown here is derived from an EMBL/GenBank/DDBJ whole genome shotgun (WGS) entry which is preliminary data.</text>
</comment>
<evidence type="ECO:0000259" key="5">
    <source>
        <dbReference type="Pfam" id="PF00288"/>
    </source>
</evidence>
<dbReference type="PANTHER" id="PTHR43527">
    <property type="entry name" value="4-DIPHOSPHOCYTIDYL-2-C-METHYL-D-ERYTHRITOL KINASE, CHLOROPLASTIC"/>
    <property type="match status" value="1"/>
</dbReference>
<dbReference type="GO" id="GO:0005524">
    <property type="term" value="F:ATP binding"/>
    <property type="evidence" value="ECO:0007669"/>
    <property type="project" value="UniProtKB-KW"/>
</dbReference>
<feature type="domain" description="GHMP kinase N-terminal" evidence="5">
    <location>
        <begin position="159"/>
        <end position="218"/>
    </location>
</feature>
<sequence length="376" mass="40886">MKKLVACLAFASHLGVPATFHEPHRNFVSDDQQIRKVLGCEQPSPGMDDRNGINADAGAGADNFWDYQGVAFAKVNLTLQIDPDAEVSEPLLRLSSLMHKVSWGDYISIKRLRSEEAAAAASSFDATDDGDVLLVAGESHPSDAFQPHTRVPCDDSNIVAKALRKARKPGERYVVLMRKRVPPGSGLGGGSADAGFVLRALRTKISPSDTLALGSDVGFMANDADVALVTGKGEDVAPIDPLDYEGHIYILVPDEHVSTAEVFKRARELLPTGSLTTPRLSYQDIAKSVANFHSFRPFNVLERCVQNDGVKLLLETLRSTVPSSRFCMSGSGGACYVLDANDDDMVSVRERYGRNLLIVKARLKRPHDNDADFSYL</sequence>
<dbReference type="SUPFAM" id="SSF54211">
    <property type="entry name" value="Ribosomal protein S5 domain 2-like"/>
    <property type="match status" value="1"/>
</dbReference>
<reference evidence="6 7" key="1">
    <citation type="journal article" date="2017" name="BMC Genomics">
        <title>Whole-genome assembly of Babesia ovata and comparative genomics between closely related pathogens.</title>
        <authorList>
            <person name="Yamagishi J."/>
            <person name="Asada M."/>
            <person name="Hakimi H."/>
            <person name="Tanaka T.Q."/>
            <person name="Sugimoto C."/>
            <person name="Kawazu S."/>
        </authorList>
    </citation>
    <scope>NUCLEOTIDE SEQUENCE [LARGE SCALE GENOMIC DNA]</scope>
    <source>
        <strain evidence="6 7">Miyake</strain>
    </source>
</reference>
<organism evidence="6 7">
    <name type="scientific">Babesia ovata</name>
    <dbReference type="NCBI Taxonomy" id="189622"/>
    <lineage>
        <taxon>Eukaryota</taxon>
        <taxon>Sar</taxon>
        <taxon>Alveolata</taxon>
        <taxon>Apicomplexa</taxon>
        <taxon>Aconoidasida</taxon>
        <taxon>Piroplasmida</taxon>
        <taxon>Babesiidae</taxon>
        <taxon>Babesia</taxon>
    </lineage>
</organism>
<keyword evidence="7" id="KW-1185">Reference proteome</keyword>
<dbReference type="Gene3D" id="3.30.70.890">
    <property type="entry name" value="GHMP kinase, C-terminal domain"/>
    <property type="match status" value="1"/>
</dbReference>
<dbReference type="SUPFAM" id="SSF55060">
    <property type="entry name" value="GHMP Kinase, C-terminal domain"/>
    <property type="match status" value="1"/>
</dbReference>
<evidence type="ECO:0000313" key="7">
    <source>
        <dbReference type="Proteomes" id="UP000236319"/>
    </source>
</evidence>
<dbReference type="EMBL" id="BDSA01000002">
    <property type="protein sequence ID" value="GBE60822.1"/>
    <property type="molecule type" value="Genomic_DNA"/>
</dbReference>
<dbReference type="GeneID" id="39874592"/>
<dbReference type="Proteomes" id="UP000236319">
    <property type="component" value="Unassembled WGS sequence"/>
</dbReference>
<protein>
    <submittedName>
        <fullName evidence="6">4-diphosphocytidyl-2c-methyl-D-erythritol kinase</fullName>
    </submittedName>
</protein>
<dbReference type="OrthoDB" id="365033at2759"/>
<keyword evidence="4" id="KW-0067">ATP-binding</keyword>
<proteinExistence type="predicted"/>
<dbReference type="InterPro" id="IPR006204">
    <property type="entry name" value="GHMP_kinase_N_dom"/>
</dbReference>
<dbReference type="GO" id="GO:0050515">
    <property type="term" value="F:4-(cytidine 5'-diphospho)-2-C-methyl-D-erythritol kinase activity"/>
    <property type="evidence" value="ECO:0007669"/>
    <property type="project" value="TreeGrafter"/>
</dbReference>
<evidence type="ECO:0000256" key="1">
    <source>
        <dbReference type="ARBA" id="ARBA00022679"/>
    </source>
</evidence>
<keyword evidence="1" id="KW-0808">Transferase</keyword>
<name>A0A2H6KCV6_9APIC</name>
<dbReference type="RefSeq" id="XP_028867065.1">
    <property type="nucleotide sequence ID" value="XM_029011232.1"/>
</dbReference>
<evidence type="ECO:0000256" key="4">
    <source>
        <dbReference type="ARBA" id="ARBA00022840"/>
    </source>
</evidence>
<dbReference type="AlphaFoldDB" id="A0A2H6KCV6"/>
<accession>A0A2H6KCV6</accession>
<dbReference type="InterPro" id="IPR014721">
    <property type="entry name" value="Ribsml_uS5_D2-typ_fold_subgr"/>
</dbReference>
<evidence type="ECO:0000256" key="3">
    <source>
        <dbReference type="ARBA" id="ARBA00022777"/>
    </source>
</evidence>
<keyword evidence="3 6" id="KW-0418">Kinase</keyword>